<evidence type="ECO:0000313" key="2">
    <source>
        <dbReference type="WBParaSite" id="RSKR_0000497000.1"/>
    </source>
</evidence>
<sequence length="253" mass="29214">MFVFIFRVLEIYAVEEEMIRNGTHPEIRKIIDDHHILIKKIEETFSQLKKDLEARPVECGQEGEVVAQGSAKTDVRETTKVSGIENESKELSRKGSKPKNLRRRVPRRKKELLEWNEIKDSHLLESQIDADFKCMDEAVFEIYKTHAFQEYLRPGKAKLTGKNKFEIKNNKIYKGTSCLFSELSFVTLKTPGDGVIDGLIKTIRPDQIIIHGVNCMDKRTIIVRLSDINKGIVEMEKNPERPAKCKEADAYFF</sequence>
<organism evidence="1 2">
    <name type="scientific">Rhabditophanes sp. KR3021</name>
    <dbReference type="NCBI Taxonomy" id="114890"/>
    <lineage>
        <taxon>Eukaryota</taxon>
        <taxon>Metazoa</taxon>
        <taxon>Ecdysozoa</taxon>
        <taxon>Nematoda</taxon>
        <taxon>Chromadorea</taxon>
        <taxon>Rhabditida</taxon>
        <taxon>Tylenchina</taxon>
        <taxon>Panagrolaimomorpha</taxon>
        <taxon>Strongyloidoidea</taxon>
        <taxon>Alloionematidae</taxon>
        <taxon>Rhabditophanes</taxon>
    </lineage>
</organism>
<name>A0AC35TW42_9BILA</name>
<proteinExistence type="predicted"/>
<dbReference type="WBParaSite" id="RSKR_0000497000.1">
    <property type="protein sequence ID" value="RSKR_0000497000.1"/>
    <property type="gene ID" value="RSKR_0000497000"/>
</dbReference>
<evidence type="ECO:0000313" key="1">
    <source>
        <dbReference type="Proteomes" id="UP000095286"/>
    </source>
</evidence>
<accession>A0AC35TW42</accession>
<reference evidence="2" key="1">
    <citation type="submission" date="2016-11" db="UniProtKB">
        <authorList>
            <consortium name="WormBaseParasite"/>
        </authorList>
    </citation>
    <scope>IDENTIFICATION</scope>
    <source>
        <strain evidence="2">KR3021</strain>
    </source>
</reference>
<protein>
    <submittedName>
        <fullName evidence="2">Ty3-gypsy retrotransposon protein</fullName>
    </submittedName>
</protein>
<dbReference type="Proteomes" id="UP000095286">
    <property type="component" value="Unplaced"/>
</dbReference>